<dbReference type="InterPro" id="IPR032710">
    <property type="entry name" value="NTF2-like_dom_sf"/>
</dbReference>
<sequence length="682" mass="75680">MRHVIMIFFATATVFFLAACSDEERANPEDTLQNYAAAWQSFAFDEMVTLLDEESQQELAGQDWLLSERMSKIYDDLGVDEIEVSFVTLDFKEEEIDLDEEDELVYPVSVSMATIAGDLKYETDVVLKKQLESESSEEEAEKWEVVWHPSHIFLGLEEITDTIGITTEEPTRGEIFDRNGEGLAVNGKVISVGFQPDRIEDFEKSTQEVAEILDMDVETVKEKANQYPNNPDWFAEVQQLPLNDPRSEQILKVQGVWTKEIDGREYPYGEALGHLIGNIGQITGEMLEERQGQGYHANSLIGIRGLENELEDRLRGKTGITISVKDAEGNTKHVVLKTEAESGEGIHLTIDANLQSELAASLGEEAAAGVVMNPTTGEVLALVSQPSYDSNYRYLNIKDRLADEVKEMDVLYERRFQNAYAPGSIFKPFTAAIGLEEGTLDSDEILKINGRQWQPDSNWGSHTVTRVNDNSEVDLLTAMTYSDNIYFAQQALRIGSDTMEKWAETLGFGEPLPFAFPLYASTIANDGIDSDVLLADTGYGQGEVLTTPVHISVLYTMFVNNGDIIQPRLFADEKTGEVWKTSVISPETVSTVLDSIIAVVEDPNGTAHRSSPGYTRSIAGKTGTAELKQSRAEEDGEETGWYVALDYDQKDLLVTVMIQDVGGRGGSGLVVDKVNDFLSKIE</sequence>
<evidence type="ECO:0000313" key="11">
    <source>
        <dbReference type="EMBL" id="SDZ55723.1"/>
    </source>
</evidence>
<keyword evidence="7" id="KW-0732">Signal</keyword>
<dbReference type="GO" id="GO:0005886">
    <property type="term" value="C:plasma membrane"/>
    <property type="evidence" value="ECO:0007669"/>
    <property type="project" value="TreeGrafter"/>
</dbReference>
<dbReference type="InterPro" id="IPR005311">
    <property type="entry name" value="PBP_dimer"/>
</dbReference>
<evidence type="ECO:0000259" key="9">
    <source>
        <dbReference type="Pfam" id="PF03717"/>
    </source>
</evidence>
<evidence type="ECO:0000259" key="8">
    <source>
        <dbReference type="Pfam" id="PF00905"/>
    </source>
</evidence>
<comment type="similarity">
    <text evidence="3">Belongs to the transpeptidase family.</text>
</comment>
<evidence type="ECO:0000259" key="10">
    <source>
        <dbReference type="Pfam" id="PF05223"/>
    </source>
</evidence>
<dbReference type="Gene3D" id="3.40.710.10">
    <property type="entry name" value="DD-peptidase/beta-lactamase superfamily"/>
    <property type="match status" value="1"/>
</dbReference>
<protein>
    <recommendedName>
        <fullName evidence="4">serine-type D-Ala-D-Ala carboxypeptidase</fullName>
        <ecNumber evidence="4">3.4.16.4</ecNumber>
    </recommendedName>
</protein>
<feature type="chain" id="PRO_5039053848" description="serine-type D-Ala-D-Ala carboxypeptidase" evidence="7">
    <location>
        <begin position="19"/>
        <end position="682"/>
    </location>
</feature>
<dbReference type="Gene3D" id="3.10.450.100">
    <property type="entry name" value="NTF2-like, domain 1"/>
    <property type="match status" value="1"/>
</dbReference>
<dbReference type="Gene3D" id="3.30.1390.30">
    <property type="entry name" value="Penicillin-binding protein 2a, domain 3"/>
    <property type="match status" value="1"/>
</dbReference>
<evidence type="ECO:0000256" key="3">
    <source>
        <dbReference type="ARBA" id="ARBA00007171"/>
    </source>
</evidence>
<dbReference type="Proteomes" id="UP000198935">
    <property type="component" value="Unassembled WGS sequence"/>
</dbReference>
<dbReference type="SUPFAM" id="SSF56519">
    <property type="entry name" value="Penicillin binding protein dimerisation domain"/>
    <property type="match status" value="1"/>
</dbReference>
<dbReference type="InterPro" id="IPR050515">
    <property type="entry name" value="Beta-lactam/transpept"/>
</dbReference>
<evidence type="ECO:0000256" key="7">
    <source>
        <dbReference type="SAM" id="SignalP"/>
    </source>
</evidence>
<dbReference type="Gene3D" id="3.90.1310.10">
    <property type="entry name" value="Penicillin-binding protein 2a (Domain 2)"/>
    <property type="match status" value="1"/>
</dbReference>
<proteinExistence type="inferred from homology"/>
<feature type="domain" description="NTF2-like N-terminal transpeptidase" evidence="10">
    <location>
        <begin position="27"/>
        <end position="158"/>
    </location>
</feature>
<dbReference type="InterPro" id="IPR036138">
    <property type="entry name" value="PBP_dimer_sf"/>
</dbReference>
<evidence type="ECO:0000313" key="12">
    <source>
        <dbReference type="Proteomes" id="UP000198935"/>
    </source>
</evidence>
<evidence type="ECO:0000256" key="4">
    <source>
        <dbReference type="ARBA" id="ARBA00012448"/>
    </source>
</evidence>
<dbReference type="GO" id="GO:0046677">
    <property type="term" value="P:response to antibiotic"/>
    <property type="evidence" value="ECO:0007669"/>
    <property type="project" value="InterPro"/>
</dbReference>
<gene>
    <name evidence="11" type="ORF">SAMN05421736_11719</name>
</gene>
<comment type="catalytic activity">
    <reaction evidence="6">
        <text>Preferential cleavage: (Ac)2-L-Lys-D-Ala-|-D-Ala. Also transpeptidation of peptidyl-alanyl moieties that are N-acyl substituents of D-alanine.</text>
        <dbReference type="EC" id="3.4.16.4"/>
    </reaction>
</comment>
<dbReference type="GO" id="GO:0008658">
    <property type="term" value="F:penicillin binding"/>
    <property type="evidence" value="ECO:0007669"/>
    <property type="project" value="InterPro"/>
</dbReference>
<dbReference type="GO" id="GO:0071555">
    <property type="term" value="P:cell wall organization"/>
    <property type="evidence" value="ECO:0007669"/>
    <property type="project" value="TreeGrafter"/>
</dbReference>
<accession>A0A1H3TZU3</accession>
<dbReference type="SUPFAM" id="SSF56601">
    <property type="entry name" value="beta-lactamase/transpeptidase-like"/>
    <property type="match status" value="1"/>
</dbReference>
<evidence type="ECO:0000256" key="2">
    <source>
        <dbReference type="ARBA" id="ARBA00004752"/>
    </source>
</evidence>
<dbReference type="GO" id="GO:0009252">
    <property type="term" value="P:peptidoglycan biosynthetic process"/>
    <property type="evidence" value="ECO:0007669"/>
    <property type="project" value="UniProtKB-UniPathway"/>
</dbReference>
<dbReference type="UniPathway" id="UPA00219"/>
<name>A0A1H3TZU3_9BACI</name>
<dbReference type="InterPro" id="IPR007887">
    <property type="entry name" value="MecA_N"/>
</dbReference>
<dbReference type="OrthoDB" id="9766847at2"/>
<feature type="domain" description="Penicillin-binding protein transpeptidase" evidence="8">
    <location>
        <begin position="369"/>
        <end position="666"/>
    </location>
</feature>
<dbReference type="AlphaFoldDB" id="A0A1H3TZU3"/>
<evidence type="ECO:0000256" key="1">
    <source>
        <dbReference type="ARBA" id="ARBA00004370"/>
    </source>
</evidence>
<evidence type="ECO:0000256" key="6">
    <source>
        <dbReference type="ARBA" id="ARBA00034000"/>
    </source>
</evidence>
<dbReference type="SUPFAM" id="SSF54427">
    <property type="entry name" value="NTF2-like"/>
    <property type="match status" value="1"/>
</dbReference>
<dbReference type="GO" id="GO:0071972">
    <property type="term" value="F:peptidoglycan L,D-transpeptidase activity"/>
    <property type="evidence" value="ECO:0007669"/>
    <property type="project" value="TreeGrafter"/>
</dbReference>
<dbReference type="EMBL" id="FNPI01000017">
    <property type="protein sequence ID" value="SDZ55723.1"/>
    <property type="molecule type" value="Genomic_DNA"/>
</dbReference>
<dbReference type="PROSITE" id="PS51257">
    <property type="entry name" value="PROKAR_LIPOPROTEIN"/>
    <property type="match status" value="1"/>
</dbReference>
<dbReference type="STRING" id="1503961.SAMN05421736_11719"/>
<evidence type="ECO:0000256" key="5">
    <source>
        <dbReference type="ARBA" id="ARBA00023136"/>
    </source>
</evidence>
<dbReference type="Pfam" id="PF05223">
    <property type="entry name" value="MecA_N"/>
    <property type="match status" value="1"/>
</dbReference>
<keyword evidence="12" id="KW-1185">Reference proteome</keyword>
<dbReference type="PANTHER" id="PTHR30627">
    <property type="entry name" value="PEPTIDOGLYCAN D,D-TRANSPEPTIDASE"/>
    <property type="match status" value="1"/>
</dbReference>
<feature type="domain" description="Penicillin-binding protein dimerisation" evidence="9">
    <location>
        <begin position="168"/>
        <end position="331"/>
    </location>
</feature>
<dbReference type="PANTHER" id="PTHR30627:SF25">
    <property type="entry name" value="PENICILLIN-BINDING PROTEIN 3"/>
    <property type="match status" value="1"/>
</dbReference>
<keyword evidence="5" id="KW-0472">Membrane</keyword>
<dbReference type="EC" id="3.4.16.4" evidence="4"/>
<feature type="signal peptide" evidence="7">
    <location>
        <begin position="1"/>
        <end position="18"/>
    </location>
</feature>
<dbReference type="InterPro" id="IPR012338">
    <property type="entry name" value="Beta-lactam/transpept-like"/>
</dbReference>
<comment type="subcellular location">
    <subcellularLocation>
        <location evidence="1">Membrane</location>
    </subcellularLocation>
</comment>
<dbReference type="GO" id="GO:0009002">
    <property type="term" value="F:serine-type D-Ala-D-Ala carboxypeptidase activity"/>
    <property type="evidence" value="ECO:0007669"/>
    <property type="project" value="UniProtKB-EC"/>
</dbReference>
<dbReference type="InterPro" id="IPR001460">
    <property type="entry name" value="PCN-bd_Tpept"/>
</dbReference>
<organism evidence="11 12">
    <name type="scientific">Evansella caseinilytica</name>
    <dbReference type="NCBI Taxonomy" id="1503961"/>
    <lineage>
        <taxon>Bacteria</taxon>
        <taxon>Bacillati</taxon>
        <taxon>Bacillota</taxon>
        <taxon>Bacilli</taxon>
        <taxon>Bacillales</taxon>
        <taxon>Bacillaceae</taxon>
        <taxon>Evansella</taxon>
    </lineage>
</organism>
<dbReference type="Pfam" id="PF00905">
    <property type="entry name" value="Transpeptidase"/>
    <property type="match status" value="1"/>
</dbReference>
<comment type="pathway">
    <text evidence="2">Cell wall biogenesis; peptidoglycan biosynthesis.</text>
</comment>
<dbReference type="Pfam" id="PF03717">
    <property type="entry name" value="PBP_dimer"/>
    <property type="match status" value="1"/>
</dbReference>
<reference evidence="12" key="1">
    <citation type="submission" date="2016-10" db="EMBL/GenBank/DDBJ databases">
        <authorList>
            <person name="Varghese N."/>
            <person name="Submissions S."/>
        </authorList>
    </citation>
    <scope>NUCLEOTIDE SEQUENCE [LARGE SCALE GENOMIC DNA]</scope>
    <source>
        <strain evidence="12">SP</strain>
    </source>
</reference>